<dbReference type="AlphaFoldDB" id="A0A8C3JZT7"/>
<dbReference type="Ensembl" id="ENSCPGT00000017473.1">
    <property type="protein sequence ID" value="ENSCPGP00000015962.1"/>
    <property type="gene ID" value="ENSCPGG00000011240.1"/>
</dbReference>
<feature type="compositionally biased region" description="Pro residues" evidence="1">
    <location>
        <begin position="335"/>
        <end position="354"/>
    </location>
</feature>
<feature type="compositionally biased region" description="Polar residues" evidence="1">
    <location>
        <begin position="359"/>
        <end position="371"/>
    </location>
</feature>
<evidence type="ECO:0000313" key="2">
    <source>
        <dbReference type="Ensembl" id="ENSCPGP00000015962.1"/>
    </source>
</evidence>
<reference evidence="2" key="1">
    <citation type="submission" date="2025-08" db="UniProtKB">
        <authorList>
            <consortium name="Ensembl"/>
        </authorList>
    </citation>
    <scope>IDENTIFICATION</scope>
</reference>
<evidence type="ECO:0000256" key="1">
    <source>
        <dbReference type="SAM" id="MobiDB-lite"/>
    </source>
</evidence>
<protein>
    <submittedName>
        <fullName evidence="2">Uncharacterized protein</fullName>
    </submittedName>
</protein>
<evidence type="ECO:0000313" key="3">
    <source>
        <dbReference type="Proteomes" id="UP000694419"/>
    </source>
</evidence>
<keyword evidence="3" id="KW-1185">Reference proteome</keyword>
<name>A0A8C3JZT7_9CHAR</name>
<dbReference type="Proteomes" id="UP000694419">
    <property type="component" value="Unplaced"/>
</dbReference>
<feature type="region of interest" description="Disordered" evidence="1">
    <location>
        <begin position="299"/>
        <end position="474"/>
    </location>
</feature>
<proteinExistence type="predicted"/>
<sequence length="474" mass="49899">MGVRRPEMGAGGGSWVPGMGAGGGPWVVGSPGWAQGVPWVAGCPGWVQGGVHGCSDTRDGWRRGVQGWLDTQDGSREESMGGWKPRMGAGGRWVLRYPGWLQEGVHGWLEAQGGCRGSSGAQNGCGRRMSMDGWTPRMVPKRSPWVVGSPGWVQVESMSAQTPGMGAGKDVHGWLDTQNGCRGSSGAQNGFRGKMSMGGWTPRMVPGRSPWVVGSPRWVQGVFRCSEWVWGEDAHGWLEAQGGSSGAQNGFRGWTSMDGWTPRMVPERSPWVAGNPEWVQRVFRCPEWVQGVDIHGWLDTQGGSREEPMGGWKPRMGAGRSAGAGGVSVGSSLPTFPPVGVSPPPPSPQTPRWPPGMSKRQSLSTFSSENFSDGDGDGDGDEGHTSEPSHSATPDVGSTNTDERPDDRSEDLLSQGSEIPLDAPPNDGGGPGRRHGGVSPKVMSPNPGGMDGGGGGWGVGDGEHLQPHQGMGDT</sequence>
<feature type="compositionally biased region" description="Gly residues" evidence="1">
    <location>
        <begin position="449"/>
        <end position="460"/>
    </location>
</feature>
<feature type="compositionally biased region" description="Basic and acidic residues" evidence="1">
    <location>
        <begin position="401"/>
        <end position="411"/>
    </location>
</feature>
<organism evidence="2 3">
    <name type="scientific">Calidris pygmaea</name>
    <name type="common">Spoon-billed sandpiper</name>
    <dbReference type="NCBI Taxonomy" id="425635"/>
    <lineage>
        <taxon>Eukaryota</taxon>
        <taxon>Metazoa</taxon>
        <taxon>Chordata</taxon>
        <taxon>Craniata</taxon>
        <taxon>Vertebrata</taxon>
        <taxon>Euteleostomi</taxon>
        <taxon>Archelosauria</taxon>
        <taxon>Archosauria</taxon>
        <taxon>Dinosauria</taxon>
        <taxon>Saurischia</taxon>
        <taxon>Theropoda</taxon>
        <taxon>Coelurosauria</taxon>
        <taxon>Aves</taxon>
        <taxon>Neognathae</taxon>
        <taxon>Neoaves</taxon>
        <taxon>Charadriiformes</taxon>
        <taxon>Scolopacidae</taxon>
        <taxon>Calidris</taxon>
    </lineage>
</organism>
<feature type="compositionally biased region" description="Polar residues" evidence="1">
    <location>
        <begin position="388"/>
        <end position="400"/>
    </location>
</feature>
<reference evidence="2" key="2">
    <citation type="submission" date="2025-09" db="UniProtKB">
        <authorList>
            <consortium name="Ensembl"/>
        </authorList>
    </citation>
    <scope>IDENTIFICATION</scope>
</reference>
<accession>A0A8C3JZT7</accession>